<dbReference type="GO" id="GO:0006412">
    <property type="term" value="P:translation"/>
    <property type="evidence" value="ECO:0007669"/>
    <property type="project" value="InterPro"/>
</dbReference>
<sequence>MSSALVWQIVRAHNSFLKTGLHGHKFSAEPGNLYNKHSYKDSGLANANSVDVTLENDTLKVSTGRTKTANQPKKSKLVQVIKKNARRALSGIGKHVGSVRPDLKQGAQARAAALAKSLRVKKATK</sequence>
<comment type="caution">
    <text evidence="5">The sequence shown here is derived from an EMBL/GenBank/DDBJ whole genome shotgun (WGS) entry which is preliminary data.</text>
</comment>
<dbReference type="GO" id="GO:0005840">
    <property type="term" value="C:ribosome"/>
    <property type="evidence" value="ECO:0007669"/>
    <property type="project" value="UniProtKB-KW"/>
</dbReference>
<accession>A0A250WQI3</accession>
<feature type="domain" description="Ribosomal eL28/Mak16" evidence="4">
    <location>
        <begin position="5"/>
        <end position="117"/>
    </location>
</feature>
<dbReference type="Pfam" id="PF01778">
    <property type="entry name" value="Ribosomal_L28e"/>
    <property type="match status" value="1"/>
</dbReference>
<dbReference type="GO" id="GO:1990904">
    <property type="term" value="C:ribonucleoprotein complex"/>
    <property type="evidence" value="ECO:0007669"/>
    <property type="project" value="UniProtKB-KW"/>
</dbReference>
<keyword evidence="6" id="KW-1185">Reference proteome</keyword>
<dbReference type="InterPro" id="IPR029004">
    <property type="entry name" value="Ribosomal_eL28/Mak16"/>
</dbReference>
<proteinExistence type="inferred from homology"/>
<dbReference type="Proteomes" id="UP000232323">
    <property type="component" value="Unassembled WGS sequence"/>
</dbReference>
<dbReference type="PANTHER" id="PTHR10544">
    <property type="entry name" value="60S RIBOSOMAL PROTEIN L28"/>
    <property type="match status" value="1"/>
</dbReference>
<dbReference type="OrthoDB" id="338850at2759"/>
<dbReference type="InterPro" id="IPR002672">
    <property type="entry name" value="Ribosomal_eL28"/>
</dbReference>
<keyword evidence="2" id="KW-0689">Ribosomal protein</keyword>
<dbReference type="STRING" id="1157962.A0A250WQI3"/>
<evidence type="ECO:0000256" key="1">
    <source>
        <dbReference type="ARBA" id="ARBA00007926"/>
    </source>
</evidence>
<dbReference type="AlphaFoldDB" id="A0A250WQI3"/>
<protein>
    <recommendedName>
        <fullName evidence="4">Ribosomal eL28/Mak16 domain-containing protein</fullName>
    </recommendedName>
</protein>
<gene>
    <name evidence="5" type="ORF">CEUSTIGMA_g411.t1</name>
</gene>
<evidence type="ECO:0000313" key="6">
    <source>
        <dbReference type="Proteomes" id="UP000232323"/>
    </source>
</evidence>
<name>A0A250WQI3_9CHLO</name>
<evidence type="ECO:0000256" key="3">
    <source>
        <dbReference type="ARBA" id="ARBA00023274"/>
    </source>
</evidence>
<dbReference type="Gene3D" id="3.30.390.110">
    <property type="match status" value="1"/>
</dbReference>
<dbReference type="EMBL" id="BEGY01000001">
    <property type="protein sequence ID" value="GAX72956.1"/>
    <property type="molecule type" value="Genomic_DNA"/>
</dbReference>
<evidence type="ECO:0000313" key="5">
    <source>
        <dbReference type="EMBL" id="GAX72956.1"/>
    </source>
</evidence>
<evidence type="ECO:0000259" key="4">
    <source>
        <dbReference type="Pfam" id="PF01778"/>
    </source>
</evidence>
<keyword evidence="3" id="KW-0687">Ribonucleoprotein</keyword>
<organism evidence="5 6">
    <name type="scientific">Chlamydomonas eustigma</name>
    <dbReference type="NCBI Taxonomy" id="1157962"/>
    <lineage>
        <taxon>Eukaryota</taxon>
        <taxon>Viridiplantae</taxon>
        <taxon>Chlorophyta</taxon>
        <taxon>core chlorophytes</taxon>
        <taxon>Chlorophyceae</taxon>
        <taxon>CS clade</taxon>
        <taxon>Chlamydomonadales</taxon>
        <taxon>Chlamydomonadaceae</taxon>
        <taxon>Chlamydomonas</taxon>
    </lineage>
</organism>
<dbReference type="GO" id="GO:0003735">
    <property type="term" value="F:structural constituent of ribosome"/>
    <property type="evidence" value="ECO:0007669"/>
    <property type="project" value="InterPro"/>
</dbReference>
<evidence type="ECO:0000256" key="2">
    <source>
        <dbReference type="ARBA" id="ARBA00022980"/>
    </source>
</evidence>
<reference evidence="5 6" key="1">
    <citation type="submission" date="2017-08" db="EMBL/GenBank/DDBJ databases">
        <title>Acidophilic green algal genome provides insights into adaptation to an acidic environment.</title>
        <authorList>
            <person name="Hirooka S."/>
            <person name="Hirose Y."/>
            <person name="Kanesaki Y."/>
            <person name="Higuchi S."/>
            <person name="Fujiwara T."/>
            <person name="Onuma R."/>
            <person name="Era A."/>
            <person name="Ohbayashi R."/>
            <person name="Uzuka A."/>
            <person name="Nozaki H."/>
            <person name="Yoshikawa H."/>
            <person name="Miyagishima S.Y."/>
        </authorList>
    </citation>
    <scope>NUCLEOTIDE SEQUENCE [LARGE SCALE GENOMIC DNA]</scope>
    <source>
        <strain evidence="5 6">NIES-2499</strain>
    </source>
</reference>
<comment type="similarity">
    <text evidence="1">Belongs to the eukaryotic ribosomal protein eL28 family.</text>
</comment>